<reference evidence="2" key="1">
    <citation type="journal article" date="2019" name="Int. J. Syst. Evol. Microbiol.">
        <title>The Global Catalogue of Microorganisms (GCM) 10K type strain sequencing project: providing services to taxonomists for standard genome sequencing and annotation.</title>
        <authorList>
            <consortium name="The Broad Institute Genomics Platform"/>
            <consortium name="The Broad Institute Genome Sequencing Center for Infectious Disease"/>
            <person name="Wu L."/>
            <person name="Ma J."/>
        </authorList>
    </citation>
    <scope>NUCLEOTIDE SEQUENCE [LARGE SCALE GENOMIC DNA]</scope>
    <source>
        <strain evidence="2">CGMCC 1.7003</strain>
    </source>
</reference>
<accession>A0ABQ3KUL1</accession>
<proteinExistence type="predicted"/>
<protein>
    <recommendedName>
        <fullName evidence="3">DUF2459 domain-containing protein</fullName>
    </recommendedName>
</protein>
<name>A0ABQ3KUL1_9ALTE</name>
<dbReference type="RefSeq" id="WP_189429796.1">
    <property type="nucleotide sequence ID" value="NZ_BNAO01000001.1"/>
</dbReference>
<evidence type="ECO:0000313" key="2">
    <source>
        <dbReference type="Proteomes" id="UP000659697"/>
    </source>
</evidence>
<evidence type="ECO:0008006" key="3">
    <source>
        <dbReference type="Google" id="ProtNLM"/>
    </source>
</evidence>
<dbReference type="EMBL" id="BNAO01000001">
    <property type="protein sequence ID" value="GHG60963.1"/>
    <property type="molecule type" value="Genomic_DNA"/>
</dbReference>
<organism evidence="1 2">
    <name type="scientific">Alishewanella longhuensis</name>
    <dbReference type="NCBI Taxonomy" id="1091037"/>
    <lineage>
        <taxon>Bacteria</taxon>
        <taxon>Pseudomonadati</taxon>
        <taxon>Pseudomonadota</taxon>
        <taxon>Gammaproteobacteria</taxon>
        <taxon>Alteromonadales</taxon>
        <taxon>Alteromonadaceae</taxon>
        <taxon>Alishewanella</taxon>
    </lineage>
</organism>
<gene>
    <name evidence="1" type="ORF">GCM10010919_04950</name>
</gene>
<keyword evidence="2" id="KW-1185">Reference proteome</keyword>
<comment type="caution">
    <text evidence="1">The sequence shown here is derived from an EMBL/GenBank/DDBJ whole genome shotgun (WGS) entry which is preliminary data.</text>
</comment>
<sequence>MKISTVFIVLLLLPLISGCSAIISAPETVYQPREVQLLQHGRHSSLLLTAADQSRLRYSFGDWAWYVESDQSLASGSRALFKDSKGALGRQIVAPTTAGENLAAKVGVGIGQAYLFQVEAAQVDALIKSLEQQFTASQSVPFYSAERHLSFVPHSRPYSYSYNSNHQAADWLRALGLQVQGNPAWGNWRVKDSTTAKNH</sequence>
<dbReference type="Proteomes" id="UP000659697">
    <property type="component" value="Unassembled WGS sequence"/>
</dbReference>
<dbReference type="PROSITE" id="PS51257">
    <property type="entry name" value="PROKAR_LIPOPROTEIN"/>
    <property type="match status" value="1"/>
</dbReference>
<evidence type="ECO:0000313" key="1">
    <source>
        <dbReference type="EMBL" id="GHG60963.1"/>
    </source>
</evidence>